<keyword evidence="3" id="KW-1185">Reference proteome</keyword>
<evidence type="ECO:0000313" key="3">
    <source>
        <dbReference type="Proteomes" id="UP000837857"/>
    </source>
</evidence>
<organism evidence="2 3">
    <name type="scientific">Iphiclides podalirius</name>
    <name type="common">scarce swallowtail</name>
    <dbReference type="NCBI Taxonomy" id="110791"/>
    <lineage>
        <taxon>Eukaryota</taxon>
        <taxon>Metazoa</taxon>
        <taxon>Ecdysozoa</taxon>
        <taxon>Arthropoda</taxon>
        <taxon>Hexapoda</taxon>
        <taxon>Insecta</taxon>
        <taxon>Pterygota</taxon>
        <taxon>Neoptera</taxon>
        <taxon>Endopterygota</taxon>
        <taxon>Lepidoptera</taxon>
        <taxon>Glossata</taxon>
        <taxon>Ditrysia</taxon>
        <taxon>Papilionoidea</taxon>
        <taxon>Papilionidae</taxon>
        <taxon>Papilioninae</taxon>
        <taxon>Iphiclides</taxon>
    </lineage>
</organism>
<dbReference type="Proteomes" id="UP000837857">
    <property type="component" value="Chromosome 14"/>
</dbReference>
<proteinExistence type="predicted"/>
<dbReference type="EMBL" id="OW152826">
    <property type="protein sequence ID" value="CAH2042736.1"/>
    <property type="molecule type" value="Genomic_DNA"/>
</dbReference>
<reference evidence="2" key="1">
    <citation type="submission" date="2022-03" db="EMBL/GenBank/DDBJ databases">
        <authorList>
            <person name="Martin H S."/>
        </authorList>
    </citation>
    <scope>NUCLEOTIDE SEQUENCE</scope>
</reference>
<sequence>MWDYASGVEGEACCTSLLRINLFTDQTHLRNSWSPNRASGGFLHRNGREENGYAGSTAKVATEQPRRGDTETPTLNYS</sequence>
<protein>
    <submittedName>
        <fullName evidence="2">Uncharacterized protein</fullName>
    </submittedName>
</protein>
<name>A0ABN8HYL8_9NEOP</name>
<accession>A0ABN8HYL8</accession>
<gene>
    <name evidence="2" type="ORF">IPOD504_LOCUS4051</name>
</gene>
<feature type="non-terminal residue" evidence="2">
    <location>
        <position position="78"/>
    </location>
</feature>
<evidence type="ECO:0000256" key="1">
    <source>
        <dbReference type="SAM" id="MobiDB-lite"/>
    </source>
</evidence>
<feature type="region of interest" description="Disordered" evidence="1">
    <location>
        <begin position="34"/>
        <end position="78"/>
    </location>
</feature>
<evidence type="ECO:0000313" key="2">
    <source>
        <dbReference type="EMBL" id="CAH2042736.1"/>
    </source>
</evidence>